<gene>
    <name evidence="1" type="ORF">T265_07629</name>
</gene>
<reference evidence="1 2" key="1">
    <citation type="submission" date="2013-11" db="EMBL/GenBank/DDBJ databases">
        <title>Opisthorchis viverrini - life in the bile duct.</title>
        <authorList>
            <person name="Young N.D."/>
            <person name="Nagarajan N."/>
            <person name="Lin S.J."/>
            <person name="Korhonen P.K."/>
            <person name="Jex A.R."/>
            <person name="Hall R.S."/>
            <person name="Safavi-Hemami H."/>
            <person name="Kaewkong W."/>
            <person name="Bertrand D."/>
            <person name="Gao S."/>
            <person name="Seet Q."/>
            <person name="Wongkham S."/>
            <person name="Teh B.T."/>
            <person name="Wongkham C."/>
            <person name="Intapan P.M."/>
            <person name="Maleewong W."/>
            <person name="Yang X."/>
            <person name="Hu M."/>
            <person name="Wang Z."/>
            <person name="Hofmann A."/>
            <person name="Sternberg P.W."/>
            <person name="Tan P."/>
            <person name="Wang J."/>
            <person name="Gasser R.B."/>
        </authorList>
    </citation>
    <scope>NUCLEOTIDE SEQUENCE [LARGE SCALE GENOMIC DNA]</scope>
</reference>
<dbReference type="RefSeq" id="XP_009171461.1">
    <property type="nucleotide sequence ID" value="XM_009173197.1"/>
</dbReference>
<accession>A0A074ZBX0</accession>
<name>A0A074ZBX0_OPIVI</name>
<sequence>MPEHMNIVAAKRRGQFSLVLAHKIGTNSTEAKSAYWPKQKEERSMNRWKWYSQQNRRRGTGKRVENGLESIELTHVRARISEGGVVIVWVPLNLTHLPLPLPQLNCHMPTKIKEHRPMGPEINHQVKHPEVED</sequence>
<dbReference type="EMBL" id="KL596797">
    <property type="protein sequence ID" value="KER24801.1"/>
    <property type="molecule type" value="Genomic_DNA"/>
</dbReference>
<dbReference type="AlphaFoldDB" id="A0A074ZBX0"/>
<protein>
    <submittedName>
        <fullName evidence="1">Uncharacterized protein</fullName>
    </submittedName>
</protein>
<dbReference type="GeneID" id="20321808"/>
<dbReference type="KEGG" id="ovi:T265_07629"/>
<dbReference type="CTD" id="20321808"/>
<proteinExistence type="predicted"/>
<evidence type="ECO:0000313" key="1">
    <source>
        <dbReference type="EMBL" id="KER24801.1"/>
    </source>
</evidence>
<keyword evidence="2" id="KW-1185">Reference proteome</keyword>
<evidence type="ECO:0000313" key="2">
    <source>
        <dbReference type="Proteomes" id="UP000054324"/>
    </source>
</evidence>
<organism evidence="1 2">
    <name type="scientific">Opisthorchis viverrini</name>
    <name type="common">Southeast Asian liver fluke</name>
    <dbReference type="NCBI Taxonomy" id="6198"/>
    <lineage>
        <taxon>Eukaryota</taxon>
        <taxon>Metazoa</taxon>
        <taxon>Spiralia</taxon>
        <taxon>Lophotrochozoa</taxon>
        <taxon>Platyhelminthes</taxon>
        <taxon>Trematoda</taxon>
        <taxon>Digenea</taxon>
        <taxon>Opisthorchiida</taxon>
        <taxon>Opisthorchiata</taxon>
        <taxon>Opisthorchiidae</taxon>
        <taxon>Opisthorchis</taxon>
    </lineage>
</organism>
<dbReference type="Proteomes" id="UP000054324">
    <property type="component" value="Unassembled WGS sequence"/>
</dbReference>